<dbReference type="Proteomes" id="UP000245845">
    <property type="component" value="Unassembled WGS sequence"/>
</dbReference>
<proteinExistence type="predicted"/>
<dbReference type="EMBL" id="QGDL01000012">
    <property type="protein sequence ID" value="PWJ23845.1"/>
    <property type="molecule type" value="Genomic_DNA"/>
</dbReference>
<dbReference type="AlphaFoldDB" id="A0A2Y9BHE1"/>
<organism evidence="1 2">
    <name type="scientific">Faecalicatena orotica</name>
    <dbReference type="NCBI Taxonomy" id="1544"/>
    <lineage>
        <taxon>Bacteria</taxon>
        <taxon>Bacillati</taxon>
        <taxon>Bacillota</taxon>
        <taxon>Clostridia</taxon>
        <taxon>Lachnospirales</taxon>
        <taxon>Lachnospiraceae</taxon>
        <taxon>Faecalicatena</taxon>
    </lineage>
</organism>
<keyword evidence="2" id="KW-1185">Reference proteome</keyword>
<protein>
    <submittedName>
        <fullName evidence="1">Uncharacterized protein</fullName>
    </submittedName>
</protein>
<evidence type="ECO:0000313" key="1">
    <source>
        <dbReference type="EMBL" id="PWJ23845.1"/>
    </source>
</evidence>
<accession>A0A2Y9BHE1</accession>
<reference evidence="1 2" key="1">
    <citation type="submission" date="2018-05" db="EMBL/GenBank/DDBJ databases">
        <title>The Hungate 1000. A catalogue of reference genomes from the rumen microbiome.</title>
        <authorList>
            <person name="Kelly W."/>
        </authorList>
    </citation>
    <scope>NUCLEOTIDE SEQUENCE [LARGE SCALE GENOMIC DNA]</scope>
    <source>
        <strain evidence="1 2">NLAE-zl-C242</strain>
    </source>
</reference>
<gene>
    <name evidence="1" type="ORF">A8806_11291</name>
</gene>
<evidence type="ECO:0000313" key="2">
    <source>
        <dbReference type="Proteomes" id="UP000245845"/>
    </source>
</evidence>
<sequence>MRRGVRRPAGQGGLVQVRAFRLEAVGENGRGRVGHAAFGAKTDVFAPQEATEFVTETNSALPSSSVFSNIFYSLLNGLEPVPLLRRPPDSPSH</sequence>
<comment type="caution">
    <text evidence="1">The sequence shown here is derived from an EMBL/GenBank/DDBJ whole genome shotgun (WGS) entry which is preliminary data.</text>
</comment>
<name>A0A2Y9BHE1_9FIRM</name>